<accession>A0A172MLH8</accession>
<evidence type="ECO:0000256" key="1">
    <source>
        <dbReference type="SAM" id="SignalP"/>
    </source>
</evidence>
<protein>
    <submittedName>
        <fullName evidence="2">Uncharacterized protein</fullName>
    </submittedName>
</protein>
<organism evidence="2">
    <name type="scientific">Linum usitatissimum</name>
    <name type="common">Flax</name>
    <name type="synonym">Linum humile</name>
    <dbReference type="NCBI Taxonomy" id="4006"/>
    <lineage>
        <taxon>Eukaryota</taxon>
        <taxon>Viridiplantae</taxon>
        <taxon>Streptophyta</taxon>
        <taxon>Embryophyta</taxon>
        <taxon>Tracheophyta</taxon>
        <taxon>Spermatophyta</taxon>
        <taxon>Magnoliopsida</taxon>
        <taxon>eudicotyledons</taxon>
        <taxon>Gunneridae</taxon>
        <taxon>Pentapetalae</taxon>
        <taxon>rosids</taxon>
        <taxon>fabids</taxon>
        <taxon>Malpighiales</taxon>
        <taxon>Linaceae</taxon>
        <taxon>Linum</taxon>
    </lineage>
</organism>
<dbReference type="AlphaFoldDB" id="A0A172MLH8"/>
<proteinExistence type="predicted"/>
<name>A0A172MLH8_LINUS</name>
<keyword evidence="1" id="KW-0732">Signal</keyword>
<feature type="chain" id="PRO_5007999469" evidence="1">
    <location>
        <begin position="33"/>
        <end position="95"/>
    </location>
</feature>
<dbReference type="EMBL" id="KX018623">
    <property type="protein sequence ID" value="AND01161.1"/>
    <property type="molecule type" value="Genomic_DNA"/>
</dbReference>
<reference evidence="2" key="1">
    <citation type="journal article" date="2016" name="Funct. Integr. Genomics">
        <title>Structural organization of fatty acid desaturase loci in linseed lines with contrasting linolenic acid contents.</title>
        <authorList>
            <person name="Thambugala D."/>
            <person name="Ragupathy R."/>
            <person name="Cloutier S."/>
        </authorList>
    </citation>
    <scope>NUCLEOTIDE SEQUENCE</scope>
</reference>
<evidence type="ECO:0000313" key="2">
    <source>
        <dbReference type="EMBL" id="AND01161.1"/>
    </source>
</evidence>
<sequence>MKSGYSNSCLFFLCSLIVSLLLFASSPLTVCAARDPISVSELFNDGVGVEDYPPTGPNPCHDPRHPCKHPPPADLVLRHQKDIALEPAPVSTLFG</sequence>
<feature type="signal peptide" evidence="1">
    <location>
        <begin position="1"/>
        <end position="32"/>
    </location>
</feature>